<comment type="caution">
    <text evidence="2">The sequence shown here is derived from an EMBL/GenBank/DDBJ whole genome shotgun (WGS) entry which is preliminary data.</text>
</comment>
<sequence>MALRSGRPALVVPVAGCGPESGFGIAEMTGEKFEERLRELLKPEYAAAAERFAEGLKGERPGEEVCLEQIVETLGVYEREGRCAVYDGRPAIWRTPGGQQLSAVAAHVLVENGRVKGEDLRALNLVKWPDLVSPGDPVTGLVLGIGQALGSVVEGAEGGHWGKLGLHILRAALTILAFVASGLFNLLDFILYKLAPPCEPKLYATKPRTYTYVQMLSFLVAAPLVELASGVLRPPVLARTGRGALRAALEVPLAVVRTLLALLNLAAGFAGTTLRRLEVACARAMGERPRPG</sequence>
<evidence type="ECO:0000313" key="3">
    <source>
        <dbReference type="Proteomes" id="UP001230504"/>
    </source>
</evidence>
<keyword evidence="1" id="KW-0812">Transmembrane</keyword>
<reference evidence="2" key="1">
    <citation type="submission" date="2021-06" db="EMBL/GenBank/DDBJ databases">
        <title>Comparative genomics, transcriptomics and evolutionary studies reveal genomic signatures of adaptation to plant cell wall in hemibiotrophic fungi.</title>
        <authorList>
            <consortium name="DOE Joint Genome Institute"/>
            <person name="Baroncelli R."/>
            <person name="Diaz J.F."/>
            <person name="Benocci T."/>
            <person name="Peng M."/>
            <person name="Battaglia E."/>
            <person name="Haridas S."/>
            <person name="Andreopoulos W."/>
            <person name="Labutti K."/>
            <person name="Pangilinan J."/>
            <person name="Floch G.L."/>
            <person name="Makela M.R."/>
            <person name="Henrissat B."/>
            <person name="Grigoriev I.V."/>
            <person name="Crouch J.A."/>
            <person name="De Vries R.P."/>
            <person name="Sukno S.A."/>
            <person name="Thon M.R."/>
        </authorList>
    </citation>
    <scope>NUCLEOTIDE SEQUENCE</scope>
    <source>
        <strain evidence="2">CBS 125086</strain>
    </source>
</reference>
<feature type="transmembrane region" description="Helical" evidence="1">
    <location>
        <begin position="244"/>
        <end position="267"/>
    </location>
</feature>
<name>A0AAD8PM97_9PEZI</name>
<accession>A0AAD8PM97</accession>
<dbReference type="Proteomes" id="UP001230504">
    <property type="component" value="Unassembled WGS sequence"/>
</dbReference>
<feature type="transmembrane region" description="Helical" evidence="1">
    <location>
        <begin position="171"/>
        <end position="192"/>
    </location>
</feature>
<evidence type="ECO:0000256" key="1">
    <source>
        <dbReference type="SAM" id="Phobius"/>
    </source>
</evidence>
<organism evidence="2 3">
    <name type="scientific">Colletotrichum navitas</name>
    <dbReference type="NCBI Taxonomy" id="681940"/>
    <lineage>
        <taxon>Eukaryota</taxon>
        <taxon>Fungi</taxon>
        <taxon>Dikarya</taxon>
        <taxon>Ascomycota</taxon>
        <taxon>Pezizomycotina</taxon>
        <taxon>Sordariomycetes</taxon>
        <taxon>Hypocreomycetidae</taxon>
        <taxon>Glomerellales</taxon>
        <taxon>Glomerellaceae</taxon>
        <taxon>Colletotrichum</taxon>
        <taxon>Colletotrichum graminicola species complex</taxon>
    </lineage>
</organism>
<evidence type="ECO:0000313" key="2">
    <source>
        <dbReference type="EMBL" id="KAK1569977.1"/>
    </source>
</evidence>
<dbReference type="GeneID" id="85443426"/>
<proteinExistence type="predicted"/>
<gene>
    <name evidence="2" type="ORF">LY79DRAFT_570754</name>
</gene>
<dbReference type="EMBL" id="JAHLJV010000117">
    <property type="protein sequence ID" value="KAK1569977.1"/>
    <property type="molecule type" value="Genomic_DNA"/>
</dbReference>
<protein>
    <submittedName>
        <fullName evidence="2">Uncharacterized protein</fullName>
    </submittedName>
</protein>
<keyword evidence="1" id="KW-0472">Membrane</keyword>
<keyword evidence="3" id="KW-1185">Reference proteome</keyword>
<keyword evidence="1" id="KW-1133">Transmembrane helix</keyword>
<feature type="transmembrane region" description="Helical" evidence="1">
    <location>
        <begin position="212"/>
        <end position="232"/>
    </location>
</feature>
<dbReference type="AlphaFoldDB" id="A0AAD8PM97"/>
<dbReference type="RefSeq" id="XP_060408164.1">
    <property type="nucleotide sequence ID" value="XM_060559186.1"/>
</dbReference>